<accession>A0A0F6W0D4</accession>
<gene>
    <name evidence="7" type="ORF">DB32_001220</name>
</gene>
<dbReference type="EMBL" id="CP011125">
    <property type="protein sequence ID" value="AKF04071.1"/>
    <property type="molecule type" value="Genomic_DNA"/>
</dbReference>
<feature type="domain" description="VOC" evidence="6">
    <location>
        <begin position="13"/>
        <end position="131"/>
    </location>
</feature>
<keyword evidence="7" id="KW-0670">Pyruvate</keyword>
<comment type="cofactor">
    <cofactor evidence="5">
        <name>Fe cation</name>
        <dbReference type="ChEBI" id="CHEBI:24875"/>
    </cofactor>
    <text evidence="5">Binds 1 Fe cation per subunit.</text>
</comment>
<sequence>MSANERNPLGLEGIACLEYGAPTEAQLDALGDVFRALGFSRTRRHASRDVELWSQHGVRFVVSRDPRSFAASFARDHGPSIASMAWYVADAEHALREAVRRGAVEVAGDLVFGGAPALEGIGGSRIYLVDRRRAWEERHYVALERPEVVRDRGFLAIDHLTNNVPRGTLGAHRAFYREVFGFEDVRSFEIRGTATGLTSYALRSPCGTFCIPINEGSEERSQIEEYLREYRGAGIQHVALLTRDLLGSLEGMRESGVATLDIDPSYYEAAFARVPGVREDHEAIRARGVLVDGDEEGYLLQIFTENVIGPIFFEFIQRENHRSFGEGNFGALFRSIERDQERRGVV</sequence>
<dbReference type="Pfam" id="PF00903">
    <property type="entry name" value="Glyoxalase"/>
    <property type="match status" value="1"/>
</dbReference>
<dbReference type="Proteomes" id="UP000034883">
    <property type="component" value="Chromosome"/>
</dbReference>
<dbReference type="Pfam" id="PF14696">
    <property type="entry name" value="Glyoxalase_5"/>
    <property type="match status" value="1"/>
</dbReference>
<dbReference type="PIRSF" id="PIRSF009283">
    <property type="entry name" value="HPP_dOase"/>
    <property type="match status" value="1"/>
</dbReference>
<evidence type="ECO:0000256" key="5">
    <source>
        <dbReference type="PIRSR" id="PIRSR009283-1"/>
    </source>
</evidence>
<name>A0A0F6W0D4_9BACT</name>
<dbReference type="InterPro" id="IPR041735">
    <property type="entry name" value="4OHPhenylPyrv_dOase_C"/>
</dbReference>
<protein>
    <submittedName>
        <fullName evidence="7">4-hydroxyphenylpyruvate dioxygenase</fullName>
    </submittedName>
</protein>
<feature type="binding site" evidence="5">
    <location>
        <position position="159"/>
    </location>
    <ligand>
        <name>Fe cation</name>
        <dbReference type="ChEBI" id="CHEBI:24875"/>
    </ligand>
</feature>
<feature type="binding site" evidence="5">
    <location>
        <position position="314"/>
    </location>
    <ligand>
        <name>Fe cation</name>
        <dbReference type="ChEBI" id="CHEBI:24875"/>
    </ligand>
</feature>
<dbReference type="PANTHER" id="PTHR11959:SF1">
    <property type="entry name" value="4-HYDROXYPHENYLPYRUVATE DIOXYGENASE"/>
    <property type="match status" value="1"/>
</dbReference>
<dbReference type="STRING" id="927083.DB32_001220"/>
<evidence type="ECO:0000256" key="2">
    <source>
        <dbReference type="ARBA" id="ARBA00022723"/>
    </source>
</evidence>
<dbReference type="GO" id="GO:0003868">
    <property type="term" value="F:4-hydroxyphenylpyruvate dioxygenase activity"/>
    <property type="evidence" value="ECO:0007669"/>
    <property type="project" value="InterPro"/>
</dbReference>
<dbReference type="CDD" id="cd07250">
    <property type="entry name" value="HPPD_C_like"/>
    <property type="match status" value="1"/>
</dbReference>
<dbReference type="KEGG" id="samy:DB32_001220"/>
<dbReference type="PROSITE" id="PS51819">
    <property type="entry name" value="VOC"/>
    <property type="match status" value="2"/>
</dbReference>
<dbReference type="RefSeq" id="WP_053231455.1">
    <property type="nucleotide sequence ID" value="NZ_CP011125.1"/>
</dbReference>
<dbReference type="NCBIfam" id="TIGR01263">
    <property type="entry name" value="4HPPD"/>
    <property type="match status" value="1"/>
</dbReference>
<dbReference type="InterPro" id="IPR004360">
    <property type="entry name" value="Glyas_Fos-R_dOase_dom"/>
</dbReference>
<dbReference type="AlphaFoldDB" id="A0A0F6W0D4"/>
<evidence type="ECO:0000256" key="3">
    <source>
        <dbReference type="ARBA" id="ARBA00022737"/>
    </source>
</evidence>
<proteinExistence type="inferred from homology"/>
<keyword evidence="8" id="KW-1185">Reference proteome</keyword>
<evidence type="ECO:0000256" key="4">
    <source>
        <dbReference type="ARBA" id="ARBA00023004"/>
    </source>
</evidence>
<organism evidence="7 8">
    <name type="scientific">Sandaracinus amylolyticus</name>
    <dbReference type="NCBI Taxonomy" id="927083"/>
    <lineage>
        <taxon>Bacteria</taxon>
        <taxon>Pseudomonadati</taxon>
        <taxon>Myxococcota</taxon>
        <taxon>Polyangia</taxon>
        <taxon>Polyangiales</taxon>
        <taxon>Sandaracinaceae</taxon>
        <taxon>Sandaracinus</taxon>
    </lineage>
</organism>
<evidence type="ECO:0000259" key="6">
    <source>
        <dbReference type="PROSITE" id="PS51819"/>
    </source>
</evidence>
<dbReference type="OrthoDB" id="9780241at2"/>
<feature type="domain" description="VOC" evidence="6">
    <location>
        <begin position="156"/>
        <end position="305"/>
    </location>
</feature>
<dbReference type="GO" id="GO:0046872">
    <property type="term" value="F:metal ion binding"/>
    <property type="evidence" value="ECO:0007669"/>
    <property type="project" value="UniProtKB-KW"/>
</dbReference>
<comment type="similarity">
    <text evidence="1">Belongs to the 4HPPD family.</text>
</comment>
<keyword evidence="3" id="KW-0677">Repeat</keyword>
<dbReference type="PANTHER" id="PTHR11959">
    <property type="entry name" value="4-HYDROXYPHENYLPYRUVATE DIOXYGENASE"/>
    <property type="match status" value="1"/>
</dbReference>
<reference evidence="7 8" key="1">
    <citation type="submission" date="2015-03" db="EMBL/GenBank/DDBJ databases">
        <title>Genome assembly of Sandaracinus amylolyticus DSM 53668.</title>
        <authorList>
            <person name="Sharma G."/>
            <person name="Subramanian S."/>
        </authorList>
    </citation>
    <scope>NUCLEOTIDE SEQUENCE [LARGE SCALE GENOMIC DNA]</scope>
    <source>
        <strain evidence="7 8">DSM 53668</strain>
    </source>
</reference>
<dbReference type="SUPFAM" id="SSF54593">
    <property type="entry name" value="Glyoxalase/Bleomycin resistance protein/Dihydroxybiphenyl dioxygenase"/>
    <property type="match status" value="1"/>
</dbReference>
<keyword evidence="7" id="KW-0223">Dioxygenase</keyword>
<dbReference type="InterPro" id="IPR029068">
    <property type="entry name" value="Glyas_Bleomycin-R_OHBP_Dase"/>
</dbReference>
<dbReference type="Gene3D" id="3.10.180.10">
    <property type="entry name" value="2,3-Dihydroxybiphenyl 1,2-Dioxygenase, domain 1"/>
    <property type="match status" value="2"/>
</dbReference>
<keyword evidence="2 5" id="KW-0479">Metal-binding</keyword>
<keyword evidence="4 5" id="KW-0408">Iron</keyword>
<evidence type="ECO:0000313" key="8">
    <source>
        <dbReference type="Proteomes" id="UP000034883"/>
    </source>
</evidence>
<evidence type="ECO:0000313" key="7">
    <source>
        <dbReference type="EMBL" id="AKF04071.1"/>
    </source>
</evidence>
<feature type="binding site" evidence="5">
    <location>
        <position position="237"/>
    </location>
    <ligand>
        <name>Fe cation</name>
        <dbReference type="ChEBI" id="CHEBI:24875"/>
    </ligand>
</feature>
<keyword evidence="7" id="KW-0560">Oxidoreductase</keyword>
<dbReference type="InterPro" id="IPR037523">
    <property type="entry name" value="VOC_core"/>
</dbReference>
<dbReference type="InterPro" id="IPR005956">
    <property type="entry name" value="4OHPhenylPyrv_dOase"/>
</dbReference>
<evidence type="ECO:0000256" key="1">
    <source>
        <dbReference type="ARBA" id="ARBA00005877"/>
    </source>
</evidence>
<dbReference type="GO" id="GO:0006572">
    <property type="term" value="P:L-tyrosine catabolic process"/>
    <property type="evidence" value="ECO:0007669"/>
    <property type="project" value="TreeGrafter"/>
</dbReference>